<gene>
    <name evidence="1" type="ORF">HMPREF0620_0889</name>
</gene>
<dbReference type="AlphaFoldDB" id="E6JYU9"/>
<protein>
    <recommendedName>
        <fullName evidence="3">Adhesin domain-containing protein</fullName>
    </recommendedName>
</protein>
<dbReference type="KEGG" id="pdo:PSDT_0746"/>
<reference evidence="1 2" key="1">
    <citation type="submission" date="2010-12" db="EMBL/GenBank/DDBJ databases">
        <authorList>
            <person name="Muzny D."/>
            <person name="Qin X."/>
            <person name="Buhay C."/>
            <person name="Dugan-Rocha S."/>
            <person name="Ding Y."/>
            <person name="Chen G."/>
            <person name="Hawes A."/>
            <person name="Holder M."/>
            <person name="Jhangiani S."/>
            <person name="Johnson A."/>
            <person name="Khan Z."/>
            <person name="Li Z."/>
            <person name="Liu W."/>
            <person name="Liu X."/>
            <person name="Perez L."/>
            <person name="Shen H."/>
            <person name="Wang Q."/>
            <person name="Watt J."/>
            <person name="Xi L."/>
            <person name="Xin Y."/>
            <person name="Zhou J."/>
            <person name="Deng J."/>
            <person name="Jiang H."/>
            <person name="Liu Y."/>
            <person name="Qu J."/>
            <person name="Song X.-Z."/>
            <person name="Zhang L."/>
            <person name="Villasana D."/>
            <person name="Johnson A."/>
            <person name="Liu J."/>
            <person name="Liyanage D."/>
            <person name="Lorensuhewa L."/>
            <person name="Robinson T."/>
            <person name="Song A."/>
            <person name="Song B.-B."/>
            <person name="Dinh H."/>
            <person name="Thornton R."/>
            <person name="Coyle M."/>
            <person name="Francisco L."/>
            <person name="Jackson L."/>
            <person name="Javaid M."/>
            <person name="Korchina V."/>
            <person name="Kovar C."/>
            <person name="Mata R."/>
            <person name="Mathew T."/>
            <person name="Ngo R."/>
            <person name="Nguyen L."/>
            <person name="Nguyen N."/>
            <person name="Okwuonu G."/>
            <person name="Ongeri F."/>
            <person name="Pham C."/>
            <person name="Simmons D."/>
            <person name="Wilczek-Boney K."/>
            <person name="Hale W."/>
            <person name="Jakkamsetti A."/>
            <person name="Pham P."/>
            <person name="Ruth R."/>
            <person name="San Lucas F."/>
            <person name="Warren J."/>
            <person name="Zhang J."/>
            <person name="Zhao Z."/>
            <person name="Zhou C."/>
            <person name="Zhu D."/>
            <person name="Lee S."/>
            <person name="Bess C."/>
            <person name="Blankenburg K."/>
            <person name="Forbes L."/>
            <person name="Fu Q."/>
            <person name="Gubbala S."/>
            <person name="Hirani K."/>
            <person name="Jayaseelan J.C."/>
            <person name="Lara F."/>
            <person name="Munidasa M."/>
            <person name="Palculict T."/>
            <person name="Patil S."/>
            <person name="Pu L.-L."/>
            <person name="Saada N."/>
            <person name="Tang L."/>
            <person name="Weissenberger G."/>
            <person name="Zhu Y."/>
            <person name="Hemphill L."/>
            <person name="Shang Y."/>
            <person name="Youmans B."/>
            <person name="Ayvaz T."/>
            <person name="Ross M."/>
            <person name="Santibanez J."/>
            <person name="Aqrawi P."/>
            <person name="Gross S."/>
            <person name="Joshi V."/>
            <person name="Fowler G."/>
            <person name="Nazareth L."/>
            <person name="Reid J."/>
            <person name="Worley K."/>
            <person name="Petrosino J."/>
            <person name="Highlander S."/>
            <person name="Gibbs R."/>
        </authorList>
    </citation>
    <scope>NUCLEOTIDE SEQUENCE [LARGE SCALE GENOMIC DNA]</scope>
    <source>
        <strain evidence="1 2">DSM 10105</strain>
    </source>
</reference>
<dbReference type="HOGENOM" id="CLU_1229180_0_0_11"/>
<organism evidence="1 2">
    <name type="scientific">Parascardovia denticolens DSM 10105 = JCM 12538</name>
    <dbReference type="NCBI Taxonomy" id="864564"/>
    <lineage>
        <taxon>Bacteria</taxon>
        <taxon>Bacillati</taxon>
        <taxon>Actinomycetota</taxon>
        <taxon>Actinomycetes</taxon>
        <taxon>Bifidobacteriales</taxon>
        <taxon>Bifidobacteriaceae</taxon>
        <taxon>Parascardovia</taxon>
    </lineage>
</organism>
<dbReference type="EMBL" id="AEON01000001">
    <property type="protein sequence ID" value="EFT83884.1"/>
    <property type="molecule type" value="Genomic_DNA"/>
</dbReference>
<dbReference type="Proteomes" id="UP000004946">
    <property type="component" value="Chromosome"/>
</dbReference>
<accession>E6JYU9</accession>
<name>E6JYU9_PARDN</name>
<proteinExistence type="predicted"/>
<dbReference type="eggNOG" id="ENOG502ZR7A">
    <property type="taxonomic scope" value="Bacteria"/>
</dbReference>
<evidence type="ECO:0000313" key="2">
    <source>
        <dbReference type="Proteomes" id="UP000004946"/>
    </source>
</evidence>
<dbReference type="Gene3D" id="2.160.20.120">
    <property type="match status" value="1"/>
</dbReference>
<evidence type="ECO:0008006" key="3">
    <source>
        <dbReference type="Google" id="ProtNLM"/>
    </source>
</evidence>
<evidence type="ECO:0000313" key="1">
    <source>
        <dbReference type="EMBL" id="EFT83884.1"/>
    </source>
</evidence>
<dbReference type="PATRIC" id="fig|864564.6.peg.823"/>
<sequence length="222" mass="24415">MAISQEELAQVRRLTIKATVCSIAVIQGDQPSVTYENCGEDDFSFNFQEDKLKVKINKSQWKKNHPDRVIFNGFLTIRGTIGTSRKDMYKLTITLPKLDSLKISADVATVKVHGFDLNKLKVEANAATVSIKGCQTRKARMLVDAGAVKARGLNLREDSSFEVNAGSLKLKDCIRPDMGLDVRSTLSHVSLPVNGYSGRGNFYREGSPMVRLEASVGSVNCS</sequence>
<dbReference type="RefSeq" id="WP_006289277.1">
    <property type="nucleotide sequence ID" value="NZ_AP012333.1"/>
</dbReference>
<comment type="caution">
    <text evidence="1">The sequence shown here is derived from an EMBL/GenBank/DDBJ whole genome shotgun (WGS) entry which is preliminary data.</text>
</comment>
<keyword evidence="2" id="KW-1185">Reference proteome</keyword>